<dbReference type="Proteomes" id="UP000548771">
    <property type="component" value="Unassembled WGS sequence"/>
</dbReference>
<dbReference type="EMBL" id="SMDX01000008">
    <property type="protein sequence ID" value="NMI21898.1"/>
    <property type="molecule type" value="Genomic_DNA"/>
</dbReference>
<gene>
    <name evidence="1" type="ORF">E1J24_08520</name>
</gene>
<evidence type="ECO:0000313" key="2">
    <source>
        <dbReference type="Proteomes" id="UP000548771"/>
    </source>
</evidence>
<reference evidence="2" key="1">
    <citation type="journal article" date="2020" name="Syst. Appl. Microbiol.">
        <title>Clarifying the taxonomy of the causal agent of bacterial leaf spot of lettuce through a polyphasic approach reveals that Xanthomonas cynarae Trebaol et al. 2000 emend. Timilsina et al. 2019 is a later heterotypic synonym of Xanthomonas hortorum Vauterin et al. 1995.</title>
        <authorList>
            <person name="Moriniere L."/>
            <person name="Burlet A."/>
            <person name="Rosenthal E.R."/>
            <person name="Nesme X."/>
            <person name="Portier P."/>
            <person name="Bull C.T."/>
            <person name="Lavire C."/>
            <person name="Fischer-Le Saux M."/>
            <person name="Bertolla F."/>
        </authorList>
    </citation>
    <scope>NUCLEOTIDE SEQUENCE [LARGE SCALE GENOMIC DNA]</scope>
    <source>
        <strain evidence="2">CFBP2533</strain>
    </source>
</reference>
<comment type="caution">
    <text evidence="1">The sequence shown here is derived from an EMBL/GenBank/DDBJ whole genome shotgun (WGS) entry which is preliminary data.</text>
</comment>
<dbReference type="RefSeq" id="WP_168958077.1">
    <property type="nucleotide sequence ID" value="NZ_CP103838.1"/>
</dbReference>
<dbReference type="AlphaFoldDB" id="A0AAW9ZPV6"/>
<accession>A0AAW9ZPV6</accession>
<evidence type="ECO:0000313" key="1">
    <source>
        <dbReference type="EMBL" id="NMI21898.1"/>
    </source>
</evidence>
<protein>
    <submittedName>
        <fullName evidence="1">Uncharacterized protein</fullName>
    </submittedName>
</protein>
<proteinExistence type="predicted"/>
<sequence length="165" mass="18206">MSLFRCALRHLPFVTRTLSDCISALFVHAGSVMRDGCRISAIRQRVAMNDISCTPAHDNTASGRSIAGISPSARQPWVERSLRRRLRDHVWRPNNSTERHVVVTCCRPMPLRSSAHQTCVRSSAWKLAASTQIKPIAKVLSPSRAVAAYNIGCPALISPTHGLRL</sequence>
<organism evidence="1 2">
    <name type="scientific">Xanthomonas hortorum pv. pelargonii</name>
    <dbReference type="NCBI Taxonomy" id="453602"/>
    <lineage>
        <taxon>Bacteria</taxon>
        <taxon>Pseudomonadati</taxon>
        <taxon>Pseudomonadota</taxon>
        <taxon>Gammaproteobacteria</taxon>
        <taxon>Lysobacterales</taxon>
        <taxon>Lysobacteraceae</taxon>
        <taxon>Xanthomonas</taxon>
    </lineage>
</organism>
<name>A0AAW9ZPV6_9XANT</name>